<dbReference type="FunFam" id="3.30.70.270:FF:000001">
    <property type="entry name" value="Diguanylate cyclase domain protein"/>
    <property type="match status" value="1"/>
</dbReference>
<accession>A0A8J3BJN4</accession>
<dbReference type="EMBL" id="BMOF01000075">
    <property type="protein sequence ID" value="GGK08221.1"/>
    <property type="molecule type" value="Genomic_DNA"/>
</dbReference>
<feature type="transmembrane region" description="Helical" evidence="1">
    <location>
        <begin position="36"/>
        <end position="58"/>
    </location>
</feature>
<dbReference type="PANTHER" id="PTHR45138:SF9">
    <property type="entry name" value="DIGUANYLATE CYCLASE DGCM-RELATED"/>
    <property type="match status" value="1"/>
</dbReference>
<dbReference type="PANTHER" id="PTHR45138">
    <property type="entry name" value="REGULATORY COMPONENTS OF SENSORY TRANSDUCTION SYSTEM"/>
    <property type="match status" value="1"/>
</dbReference>
<dbReference type="InterPro" id="IPR003018">
    <property type="entry name" value="GAF"/>
</dbReference>
<evidence type="ECO:0000313" key="4">
    <source>
        <dbReference type="Proteomes" id="UP000637720"/>
    </source>
</evidence>
<dbReference type="GO" id="GO:0052621">
    <property type="term" value="F:diguanylate cyclase activity"/>
    <property type="evidence" value="ECO:0007669"/>
    <property type="project" value="TreeGrafter"/>
</dbReference>
<name>A0A8J3BJN4_9BACI</name>
<dbReference type="InterPro" id="IPR000160">
    <property type="entry name" value="GGDEF_dom"/>
</dbReference>
<dbReference type="PROSITE" id="PS50887">
    <property type="entry name" value="GGDEF"/>
    <property type="match status" value="1"/>
</dbReference>
<feature type="transmembrane region" description="Helical" evidence="1">
    <location>
        <begin position="170"/>
        <end position="189"/>
    </location>
</feature>
<organism evidence="3 4">
    <name type="scientific">Calditerricola satsumensis</name>
    <dbReference type="NCBI Taxonomy" id="373054"/>
    <lineage>
        <taxon>Bacteria</taxon>
        <taxon>Bacillati</taxon>
        <taxon>Bacillota</taxon>
        <taxon>Bacilli</taxon>
        <taxon>Bacillales</taxon>
        <taxon>Bacillaceae</taxon>
        <taxon>Calditerricola</taxon>
    </lineage>
</organism>
<dbReference type="Gene3D" id="3.30.70.270">
    <property type="match status" value="1"/>
</dbReference>
<gene>
    <name evidence="3" type="ORF">GCM10007043_22900</name>
</gene>
<keyword evidence="4" id="KW-1185">Reference proteome</keyword>
<reference evidence="3" key="1">
    <citation type="journal article" date="2014" name="Int. J. Syst. Evol. Microbiol.">
        <title>Complete genome sequence of Corynebacterium casei LMG S-19264T (=DSM 44701T), isolated from a smear-ripened cheese.</title>
        <authorList>
            <consortium name="US DOE Joint Genome Institute (JGI-PGF)"/>
            <person name="Walter F."/>
            <person name="Albersmeier A."/>
            <person name="Kalinowski J."/>
            <person name="Ruckert C."/>
        </authorList>
    </citation>
    <scope>NUCLEOTIDE SEQUENCE</scope>
    <source>
        <strain evidence="3">JCM 14719</strain>
    </source>
</reference>
<protein>
    <recommendedName>
        <fullName evidence="2">GGDEF domain-containing protein</fullName>
    </recommendedName>
</protein>
<reference evidence="3" key="2">
    <citation type="submission" date="2020-09" db="EMBL/GenBank/DDBJ databases">
        <authorList>
            <person name="Sun Q."/>
            <person name="Ohkuma M."/>
        </authorList>
    </citation>
    <scope>NUCLEOTIDE SEQUENCE</scope>
    <source>
        <strain evidence="3">JCM 14719</strain>
    </source>
</reference>
<feature type="transmembrane region" description="Helical" evidence="1">
    <location>
        <begin position="131"/>
        <end position="150"/>
    </location>
</feature>
<feature type="domain" description="GGDEF" evidence="2">
    <location>
        <begin position="417"/>
        <end position="558"/>
    </location>
</feature>
<feature type="transmembrane region" description="Helical" evidence="1">
    <location>
        <begin position="64"/>
        <end position="87"/>
    </location>
</feature>
<dbReference type="GO" id="GO:1902201">
    <property type="term" value="P:negative regulation of bacterial-type flagellum-dependent cell motility"/>
    <property type="evidence" value="ECO:0007669"/>
    <property type="project" value="TreeGrafter"/>
</dbReference>
<proteinExistence type="predicted"/>
<dbReference type="RefSeq" id="WP_054672315.1">
    <property type="nucleotide sequence ID" value="NZ_BMOF01000075.1"/>
</dbReference>
<dbReference type="Proteomes" id="UP000637720">
    <property type="component" value="Unassembled WGS sequence"/>
</dbReference>
<comment type="caution">
    <text evidence="3">The sequence shown here is derived from an EMBL/GenBank/DDBJ whole genome shotgun (WGS) entry which is preliminary data.</text>
</comment>
<evidence type="ECO:0000256" key="1">
    <source>
        <dbReference type="SAM" id="Phobius"/>
    </source>
</evidence>
<dbReference type="NCBIfam" id="TIGR00254">
    <property type="entry name" value="GGDEF"/>
    <property type="match status" value="1"/>
</dbReference>
<dbReference type="Pfam" id="PF00990">
    <property type="entry name" value="GGDEF"/>
    <property type="match status" value="1"/>
</dbReference>
<dbReference type="GO" id="GO:0005886">
    <property type="term" value="C:plasma membrane"/>
    <property type="evidence" value="ECO:0007669"/>
    <property type="project" value="TreeGrafter"/>
</dbReference>
<dbReference type="AlphaFoldDB" id="A0A8J3BJN4"/>
<keyword evidence="1" id="KW-0812">Transmembrane</keyword>
<dbReference type="SUPFAM" id="SSF55781">
    <property type="entry name" value="GAF domain-like"/>
    <property type="match status" value="1"/>
</dbReference>
<dbReference type="Gene3D" id="3.30.450.40">
    <property type="match status" value="1"/>
</dbReference>
<evidence type="ECO:0000259" key="2">
    <source>
        <dbReference type="PROSITE" id="PS50887"/>
    </source>
</evidence>
<keyword evidence="1" id="KW-0472">Membrane</keyword>
<feature type="transmembrane region" description="Helical" evidence="1">
    <location>
        <begin position="6"/>
        <end position="24"/>
    </location>
</feature>
<dbReference type="Pfam" id="PF01590">
    <property type="entry name" value="GAF"/>
    <property type="match status" value="1"/>
</dbReference>
<evidence type="ECO:0000313" key="3">
    <source>
        <dbReference type="EMBL" id="GGK08221.1"/>
    </source>
</evidence>
<dbReference type="SMART" id="SM00267">
    <property type="entry name" value="GGDEF"/>
    <property type="match status" value="1"/>
</dbReference>
<keyword evidence="1" id="KW-1133">Transmembrane helix</keyword>
<dbReference type="CDD" id="cd01949">
    <property type="entry name" value="GGDEF"/>
    <property type="match status" value="1"/>
</dbReference>
<dbReference type="SUPFAM" id="SSF55073">
    <property type="entry name" value="Nucleotide cyclase"/>
    <property type="match status" value="1"/>
</dbReference>
<sequence>MHARVWWIKGLGMAIVVVAGWLLLATRYPSSEWASWGFFLLLAAGFSLFPITFGLSVLSFNLSVFVALFAQYGWPVTVWAGITASLLDQLKRCHTWRHWLVRQSLTATSLLAGAGAYHACRIVAEPVLPHPRWLALVAFGLTVAGMQAGVRRALSRSRRPQGALVSRVQLWAAVVTLFSVLVGLLFAMVRPHLGLLGLVLIAVPAGSAWHAFRLYAQLWYLHHQLQRLGTVTGQIAAELNYDRTVRAIGDAVRQLVEHDVWGLYVVDKLSGWLEPVIVEKANGQPLSLQELAVWQSASQLFQQHLHRRDPVVLVRDDIGSAMPDGTLAALCLVPLVHEEETTGMLVVGRAHTTAFSRVEEVFLGIIASEAVVAIENALQFRHTERRSRVDELTGLLNFRTFEALLEKAVERAAERGERLSVVLLDLDGFKWLNDTFGHLAGNEMLKKVAQLLRENVRREDVVARLGGEEMAVMLPGVGLDEAAEVAERLRRAIEQRAVITVHAMDRGQPVSVRITASFGVATYPDVATSARELLRYADRAMYLGAKHRGRNRVAVYGRV</sequence>
<dbReference type="SMART" id="SM00065">
    <property type="entry name" value="GAF"/>
    <property type="match status" value="1"/>
</dbReference>
<dbReference type="InterPro" id="IPR029016">
    <property type="entry name" value="GAF-like_dom_sf"/>
</dbReference>
<dbReference type="InterPro" id="IPR050469">
    <property type="entry name" value="Diguanylate_Cyclase"/>
</dbReference>
<dbReference type="InterPro" id="IPR043128">
    <property type="entry name" value="Rev_trsase/Diguanyl_cyclase"/>
</dbReference>
<dbReference type="GO" id="GO:0043709">
    <property type="term" value="P:cell adhesion involved in single-species biofilm formation"/>
    <property type="evidence" value="ECO:0007669"/>
    <property type="project" value="TreeGrafter"/>
</dbReference>
<dbReference type="InterPro" id="IPR029787">
    <property type="entry name" value="Nucleotide_cyclase"/>
</dbReference>